<name>A0A151ZA09_TIELA</name>
<dbReference type="PANTHER" id="PTHR12049:SF5">
    <property type="entry name" value="PROTEIN ARGININE METHYLTRANSFERASE NDUFAF7 HOMOLOG, MITOCHONDRIAL"/>
    <property type="match status" value="1"/>
</dbReference>
<keyword evidence="5 7" id="KW-0496">Mitochondrion</keyword>
<comment type="catalytic activity">
    <reaction evidence="6 7">
        <text>L-arginyl-[protein] + 2 S-adenosyl-L-methionine = N(omega),N(omega)'-dimethyl-L-arginyl-[protein] + 2 S-adenosyl-L-homocysteine + 2 H(+)</text>
        <dbReference type="Rhea" id="RHEA:48108"/>
        <dbReference type="Rhea" id="RHEA-COMP:10532"/>
        <dbReference type="Rhea" id="RHEA-COMP:11992"/>
        <dbReference type="ChEBI" id="CHEBI:15378"/>
        <dbReference type="ChEBI" id="CHEBI:29965"/>
        <dbReference type="ChEBI" id="CHEBI:57856"/>
        <dbReference type="ChEBI" id="CHEBI:59789"/>
        <dbReference type="ChEBI" id="CHEBI:88221"/>
        <dbReference type="EC" id="2.1.1.320"/>
    </reaction>
</comment>
<evidence type="ECO:0000256" key="4">
    <source>
        <dbReference type="ARBA" id="ARBA00022679"/>
    </source>
</evidence>
<evidence type="ECO:0000256" key="6">
    <source>
        <dbReference type="ARBA" id="ARBA00048612"/>
    </source>
</evidence>
<dbReference type="InterPro" id="IPR029063">
    <property type="entry name" value="SAM-dependent_MTases_sf"/>
</dbReference>
<organism evidence="9 10">
    <name type="scientific">Tieghemostelium lacteum</name>
    <name type="common">Slime mold</name>
    <name type="synonym">Dictyostelium lacteum</name>
    <dbReference type="NCBI Taxonomy" id="361077"/>
    <lineage>
        <taxon>Eukaryota</taxon>
        <taxon>Amoebozoa</taxon>
        <taxon>Evosea</taxon>
        <taxon>Eumycetozoa</taxon>
        <taxon>Dictyostelia</taxon>
        <taxon>Dictyosteliales</taxon>
        <taxon>Raperosteliaceae</taxon>
        <taxon>Tieghemostelium</taxon>
    </lineage>
</organism>
<evidence type="ECO:0000256" key="3">
    <source>
        <dbReference type="ARBA" id="ARBA00022603"/>
    </source>
</evidence>
<evidence type="ECO:0000313" key="10">
    <source>
        <dbReference type="Proteomes" id="UP000076078"/>
    </source>
</evidence>
<dbReference type="Pfam" id="PF02636">
    <property type="entry name" value="Methyltransf_28"/>
    <property type="match status" value="1"/>
</dbReference>
<comment type="subcellular location">
    <subcellularLocation>
        <location evidence="1 7">Mitochondrion</location>
    </subcellularLocation>
</comment>
<evidence type="ECO:0000256" key="5">
    <source>
        <dbReference type="ARBA" id="ARBA00023128"/>
    </source>
</evidence>
<dbReference type="Gene3D" id="3.40.50.12710">
    <property type="match status" value="1"/>
</dbReference>
<protein>
    <recommendedName>
        <fullName evidence="7">Protein arginine methyltransferase NDUFAF7</fullName>
        <ecNumber evidence="7">2.1.1.320</ecNumber>
    </recommendedName>
</protein>
<dbReference type="InterPro" id="IPR038375">
    <property type="entry name" value="NDUFAF7_sf"/>
</dbReference>
<dbReference type="OMA" id="LPFAPNM"/>
<feature type="region of interest" description="Disordered" evidence="8">
    <location>
        <begin position="92"/>
        <end position="114"/>
    </location>
</feature>
<reference evidence="9 10" key="1">
    <citation type="submission" date="2015-12" db="EMBL/GenBank/DDBJ databases">
        <title>Dictyostelia acquired genes for synthesis and detection of signals that induce cell-type specialization by lateral gene transfer from prokaryotes.</title>
        <authorList>
            <person name="Gloeckner G."/>
            <person name="Schaap P."/>
        </authorList>
    </citation>
    <scope>NUCLEOTIDE SEQUENCE [LARGE SCALE GENOMIC DNA]</scope>
    <source>
        <strain evidence="9 10">TK</strain>
    </source>
</reference>
<dbReference type="STRING" id="361077.A0A151ZA09"/>
<dbReference type="EMBL" id="LODT01000037">
    <property type="protein sequence ID" value="KYQ90763.1"/>
    <property type="molecule type" value="Genomic_DNA"/>
</dbReference>
<dbReference type="PANTHER" id="PTHR12049">
    <property type="entry name" value="PROTEIN ARGININE METHYLTRANSFERASE NDUFAF7, MITOCHONDRIAL"/>
    <property type="match status" value="1"/>
</dbReference>
<dbReference type="InParanoid" id="A0A151ZA09"/>
<sequence>MIRSFSCNIYRNSKSIYNFQRYFSSKPKDQSPPTPTPITNSFIDREKRNKEILNETKHSIKHQQYQSINRLKNIQRNINKKKEEIVNIPKLLNDKSDPHQTIDTSPSDSNNTNSFKSKVQLMRDFIQDSLYNSEYGYFTTKEVIISPNVQVKPLNSFKNHQEYNNYLHDLYKTLEHAWLTPVELFKPFYSYSIIRYILEKYKKLNSGKVLKIYEIGAGSGTNAISILNYLRDNHEDVYKTMNYTIIEISRLLADKQLSRIKEIHPNVHISINNTSIFNWTHQKEDDDCFIILTEVIDNLPHDKITKTDGGALFESVVHSQIFNTKKGYENVIVPRQSQTTGFHREEWRKLSDPIINEYLWAERMWRGEKPKKNKLLQPVYNLMAMWNNFIKGDEIRYIPTVCFKLFQIFSIYFPKHHLVLADFDFIPSIVPGENAPTVQEKVPILPDITNDQLVVSLDDDEKILYESRDSDDVIVPLGSSDIFFPYNFKDLKDMYCFVNRNRKDFQMDHVQTLKHGEFVKRYSRTEDLKQTETKSKYNPILEDYSNMSFLIS</sequence>
<comment type="similarity">
    <text evidence="2 7">Belongs to the NDUFAF7 family.</text>
</comment>
<dbReference type="GO" id="GO:0032259">
    <property type="term" value="P:methylation"/>
    <property type="evidence" value="ECO:0007669"/>
    <property type="project" value="UniProtKB-KW"/>
</dbReference>
<evidence type="ECO:0000256" key="7">
    <source>
        <dbReference type="RuleBase" id="RU364114"/>
    </source>
</evidence>
<dbReference type="OrthoDB" id="17415at2759"/>
<dbReference type="GO" id="GO:0035243">
    <property type="term" value="F:protein-arginine omega-N symmetric methyltransferase activity"/>
    <property type="evidence" value="ECO:0007669"/>
    <property type="project" value="UniProtKB-EC"/>
</dbReference>
<dbReference type="InterPro" id="IPR003788">
    <property type="entry name" value="NDUFAF7"/>
</dbReference>
<dbReference type="EC" id="2.1.1.320" evidence="7"/>
<keyword evidence="4 7" id="KW-0808">Transferase</keyword>
<keyword evidence="10" id="KW-1185">Reference proteome</keyword>
<evidence type="ECO:0000256" key="1">
    <source>
        <dbReference type="ARBA" id="ARBA00004173"/>
    </source>
</evidence>
<comment type="function">
    <text evidence="7">Arginine methyltransferase involved in the assembly or stability of mitochondrial NADH:ubiquinone oxidoreductase complex (complex I).</text>
</comment>
<dbReference type="Proteomes" id="UP000076078">
    <property type="component" value="Unassembled WGS sequence"/>
</dbReference>
<gene>
    <name evidence="9" type="ORF">DLAC_09402</name>
</gene>
<evidence type="ECO:0000313" key="9">
    <source>
        <dbReference type="EMBL" id="KYQ90763.1"/>
    </source>
</evidence>
<proteinExistence type="inferred from homology"/>
<keyword evidence="3 7" id="KW-0489">Methyltransferase</keyword>
<evidence type="ECO:0000256" key="2">
    <source>
        <dbReference type="ARBA" id="ARBA00005891"/>
    </source>
</evidence>
<dbReference type="FunCoup" id="A0A151ZA09">
    <property type="interactions" value="53"/>
</dbReference>
<dbReference type="SUPFAM" id="SSF53335">
    <property type="entry name" value="S-adenosyl-L-methionine-dependent methyltransferases"/>
    <property type="match status" value="1"/>
</dbReference>
<comment type="caution">
    <text evidence="9">The sequence shown here is derived from an EMBL/GenBank/DDBJ whole genome shotgun (WGS) entry which is preliminary data.</text>
</comment>
<evidence type="ECO:0000256" key="8">
    <source>
        <dbReference type="SAM" id="MobiDB-lite"/>
    </source>
</evidence>
<feature type="compositionally biased region" description="Low complexity" evidence="8">
    <location>
        <begin position="103"/>
        <end position="114"/>
    </location>
</feature>
<dbReference type="GO" id="GO:0005739">
    <property type="term" value="C:mitochondrion"/>
    <property type="evidence" value="ECO:0007669"/>
    <property type="project" value="UniProtKB-SubCell"/>
</dbReference>
<dbReference type="AlphaFoldDB" id="A0A151ZA09"/>
<accession>A0A151ZA09</accession>